<dbReference type="KEGG" id="acep:105619184"/>
<dbReference type="InParanoid" id="A0A158NEZ3"/>
<dbReference type="eggNOG" id="KOG0654">
    <property type="taxonomic scope" value="Eukaryota"/>
</dbReference>
<dbReference type="AlphaFoldDB" id="A0A158NEZ3"/>
<dbReference type="InterPro" id="IPR032447">
    <property type="entry name" value="Cyclin-A_N"/>
</dbReference>
<evidence type="ECO:0000259" key="1">
    <source>
        <dbReference type="Pfam" id="PF16500"/>
    </source>
</evidence>
<dbReference type="Proteomes" id="UP000005205">
    <property type="component" value="Unassembled WGS sequence"/>
</dbReference>
<keyword evidence="3" id="KW-1185">Reference proteome</keyword>
<evidence type="ECO:0000313" key="3">
    <source>
        <dbReference type="Proteomes" id="UP000005205"/>
    </source>
</evidence>
<dbReference type="Pfam" id="PF16500">
    <property type="entry name" value="Cyclin_N2"/>
    <property type="match status" value="1"/>
</dbReference>
<dbReference type="EnsemblMetazoa" id="XM_012200711.1">
    <property type="protein sequence ID" value="XP_012056101.1"/>
    <property type="gene ID" value="LOC105619184"/>
</dbReference>
<sequence>MATIRIHQEDQENRITGDLRGRGKENLATATAAVSTQTQVLHQAKRAVLGVLHNNCPRNGTKPQEIYKDEKYVKAKPFIPMQSESFKIYEEDFYKKEEPTFKIYEDKLEEETSVALRNSKENKEIKETIAKSEKEQPRLEIHTIDSTSTYAFCNKIKEVDQKKKDDILSKDSPMSLGMSLEKSLTYSSSSNEEYRLRRECNKELRINIFDVDEYRADIYNYLRTSEIVTCIFFYVCELSYGHVSMLLPRSTEAVSCEDEDEEGNA</sequence>
<dbReference type="OrthoDB" id="5590282at2759"/>
<name>A0A158NEZ3_ATTCE</name>
<evidence type="ECO:0000313" key="2">
    <source>
        <dbReference type="EnsemblMetazoa" id="XP_012056101.1"/>
    </source>
</evidence>
<gene>
    <name evidence="2" type="primary">105619184</name>
</gene>
<feature type="domain" description="Cyclin-A N-terminal APC/C binding region" evidence="1">
    <location>
        <begin position="45"/>
        <end position="179"/>
    </location>
</feature>
<dbReference type="EMBL" id="ADTU01013487">
    <property type="status" value="NOT_ANNOTATED_CDS"/>
    <property type="molecule type" value="Genomic_DNA"/>
</dbReference>
<reference evidence="3" key="1">
    <citation type="journal article" date="2011" name="PLoS Genet.">
        <title>The genome sequence of the leaf-cutter ant Atta cephalotes reveals insights into its obligate symbiotic lifestyle.</title>
        <authorList>
            <person name="Suen G."/>
            <person name="Teiling C."/>
            <person name="Li L."/>
            <person name="Holt C."/>
            <person name="Abouheif E."/>
            <person name="Bornberg-Bauer E."/>
            <person name="Bouffard P."/>
            <person name="Caldera E.J."/>
            <person name="Cash E."/>
            <person name="Cavanaugh A."/>
            <person name="Denas O."/>
            <person name="Elhaik E."/>
            <person name="Fave M.J."/>
            <person name="Gadau J."/>
            <person name="Gibson J.D."/>
            <person name="Graur D."/>
            <person name="Grubbs K.J."/>
            <person name="Hagen D.E."/>
            <person name="Harkins T.T."/>
            <person name="Helmkampf M."/>
            <person name="Hu H."/>
            <person name="Johnson B.R."/>
            <person name="Kim J."/>
            <person name="Marsh S.E."/>
            <person name="Moeller J.A."/>
            <person name="Munoz-Torres M.C."/>
            <person name="Murphy M.C."/>
            <person name="Naughton M.C."/>
            <person name="Nigam S."/>
            <person name="Overson R."/>
            <person name="Rajakumar R."/>
            <person name="Reese J.T."/>
            <person name="Scott J.J."/>
            <person name="Smith C.R."/>
            <person name="Tao S."/>
            <person name="Tsutsui N.D."/>
            <person name="Viljakainen L."/>
            <person name="Wissler L."/>
            <person name="Yandell M.D."/>
            <person name="Zimmer F."/>
            <person name="Taylor J."/>
            <person name="Slater S.C."/>
            <person name="Clifton S.W."/>
            <person name="Warren W.C."/>
            <person name="Elsik C.G."/>
            <person name="Smith C.D."/>
            <person name="Weinstock G.M."/>
            <person name="Gerardo N.M."/>
            <person name="Currie C.R."/>
        </authorList>
    </citation>
    <scope>NUCLEOTIDE SEQUENCE [LARGE SCALE GENOMIC DNA]</scope>
</reference>
<reference evidence="2" key="2">
    <citation type="submission" date="2016-04" db="UniProtKB">
        <authorList>
            <consortium name="EnsemblMetazoa"/>
        </authorList>
    </citation>
    <scope>IDENTIFICATION</scope>
</reference>
<accession>A0A158NEZ3</accession>
<organism evidence="2 3">
    <name type="scientific">Atta cephalotes</name>
    <name type="common">Leafcutter ant</name>
    <dbReference type="NCBI Taxonomy" id="12957"/>
    <lineage>
        <taxon>Eukaryota</taxon>
        <taxon>Metazoa</taxon>
        <taxon>Ecdysozoa</taxon>
        <taxon>Arthropoda</taxon>
        <taxon>Hexapoda</taxon>
        <taxon>Insecta</taxon>
        <taxon>Pterygota</taxon>
        <taxon>Neoptera</taxon>
        <taxon>Endopterygota</taxon>
        <taxon>Hymenoptera</taxon>
        <taxon>Apocrita</taxon>
        <taxon>Aculeata</taxon>
        <taxon>Formicoidea</taxon>
        <taxon>Formicidae</taxon>
        <taxon>Myrmicinae</taxon>
        <taxon>Atta</taxon>
    </lineage>
</organism>
<proteinExistence type="predicted"/>
<protein>
    <recommendedName>
        <fullName evidence="1">Cyclin-A N-terminal APC/C binding region domain-containing protein</fullName>
    </recommendedName>
</protein>
<dbReference type="EMBL" id="ADTU01013486">
    <property type="status" value="NOT_ANNOTATED_CDS"/>
    <property type="molecule type" value="Genomic_DNA"/>
</dbReference>
<dbReference type="STRING" id="12957.A0A158NEZ3"/>